<dbReference type="Gene3D" id="1.10.30.50">
    <property type="match status" value="1"/>
</dbReference>
<evidence type="ECO:0000313" key="2">
    <source>
        <dbReference type="Proteomes" id="UP000190973"/>
    </source>
</evidence>
<proteinExistence type="predicted"/>
<dbReference type="AlphaFoldDB" id="A0A1S8S5J8"/>
<dbReference type="RefSeq" id="WP_077839283.1">
    <property type="nucleotide sequence ID" value="NZ_JABTAE010000001.1"/>
</dbReference>
<name>A0A1S8S5J8_CLOBE</name>
<protein>
    <recommendedName>
        <fullName evidence="3">TIGR02646 family protein</fullName>
    </recommendedName>
</protein>
<gene>
    <name evidence="1" type="ORF">CLBCK_27880</name>
</gene>
<comment type="caution">
    <text evidence="1">The sequence shown here is derived from an EMBL/GenBank/DDBJ whole genome shotgun (WGS) entry which is preliminary data.</text>
</comment>
<reference evidence="1 2" key="1">
    <citation type="submission" date="2016-05" db="EMBL/GenBank/DDBJ databases">
        <title>Microbial solvent formation.</title>
        <authorList>
            <person name="Poehlein A."/>
            <person name="Montoya Solano J.D."/>
            <person name="Flitsch S."/>
            <person name="Krabben P."/>
            <person name="Duerre P."/>
            <person name="Daniel R."/>
        </authorList>
    </citation>
    <scope>NUCLEOTIDE SEQUENCE [LARGE SCALE GENOMIC DNA]</scope>
    <source>
        <strain evidence="1 2">DSM 53</strain>
    </source>
</reference>
<dbReference type="EMBL" id="LZZI01000048">
    <property type="protein sequence ID" value="OOM60711.1"/>
    <property type="molecule type" value="Genomic_DNA"/>
</dbReference>
<evidence type="ECO:0008006" key="3">
    <source>
        <dbReference type="Google" id="ProtNLM"/>
    </source>
</evidence>
<sequence>MLKVNKEQEPDFLLDYKKKHAPKSWKDYNKDDIRNKIKGNILLVEQEEYCPYCEKRIYTNDDGHIEHIKPRDFYPKEFQDYNNILVSCNEKNSCGIYKKNNYDDKFINPVIDHPNDYFYYSIASGEIIPKSNDKNSNEYLRANYTIDILNLNSYELKEARKALIDALEVYRENYEEYSEYIQYFLDDGHNFPSLIKLFMEL</sequence>
<organism evidence="1 2">
    <name type="scientific">Clostridium beijerinckii</name>
    <name type="common">Clostridium MP</name>
    <dbReference type="NCBI Taxonomy" id="1520"/>
    <lineage>
        <taxon>Bacteria</taxon>
        <taxon>Bacillati</taxon>
        <taxon>Bacillota</taxon>
        <taxon>Clostridia</taxon>
        <taxon>Eubacteriales</taxon>
        <taxon>Clostridiaceae</taxon>
        <taxon>Clostridium</taxon>
    </lineage>
</organism>
<evidence type="ECO:0000313" key="1">
    <source>
        <dbReference type="EMBL" id="OOM60711.1"/>
    </source>
</evidence>
<dbReference type="NCBIfam" id="TIGR02646">
    <property type="entry name" value="retron system putative HNH endonuclease"/>
    <property type="match status" value="1"/>
</dbReference>
<dbReference type="InterPro" id="IPR013467">
    <property type="entry name" value="HNH78-like"/>
</dbReference>
<accession>A0A1S8S5J8</accession>
<dbReference type="Proteomes" id="UP000190973">
    <property type="component" value="Unassembled WGS sequence"/>
</dbReference>